<name>D3PWN1_STANL</name>
<accession>D3PWN1</accession>
<gene>
    <name evidence="1" type="ordered locus">Snas_3593</name>
</gene>
<dbReference type="AlphaFoldDB" id="D3PWN1"/>
<dbReference type="HOGENOM" id="CLU_029430_0_0_11"/>
<reference evidence="1 2" key="1">
    <citation type="journal article" date="2009" name="Stand. Genomic Sci.">
        <title>Complete genome sequence of Stackebrandtia nassauensis type strain (LLR-40K-21).</title>
        <authorList>
            <person name="Munk C."/>
            <person name="Lapidus A."/>
            <person name="Copeland A."/>
            <person name="Jando M."/>
            <person name="Mayilraj S."/>
            <person name="Glavina Del Rio T."/>
            <person name="Nolan M."/>
            <person name="Chen F."/>
            <person name="Lucas S."/>
            <person name="Tice H."/>
            <person name="Cheng J.F."/>
            <person name="Han C."/>
            <person name="Detter J.C."/>
            <person name="Bruce D."/>
            <person name="Goodwin L."/>
            <person name="Chain P."/>
            <person name="Pitluck S."/>
            <person name="Goker M."/>
            <person name="Ovchinikova G."/>
            <person name="Pati A."/>
            <person name="Ivanova N."/>
            <person name="Mavromatis K."/>
            <person name="Chen A."/>
            <person name="Palaniappan K."/>
            <person name="Land M."/>
            <person name="Hauser L."/>
            <person name="Chang Y.J."/>
            <person name="Jeffries C.D."/>
            <person name="Bristow J."/>
            <person name="Eisen J.A."/>
            <person name="Markowitz V."/>
            <person name="Hugenholtz P."/>
            <person name="Kyrpides N.C."/>
            <person name="Klenk H.P."/>
        </authorList>
    </citation>
    <scope>NUCLEOTIDE SEQUENCE [LARGE SCALE GENOMIC DNA]</scope>
    <source>
        <strain evidence="2">DSM 44728 / CIP 108903 / NRRL B-16338 / NBRC 102104 / LLR-40K-21</strain>
    </source>
</reference>
<dbReference type="STRING" id="446470.Snas_3593"/>
<dbReference type="KEGG" id="sna:Snas_3593"/>
<evidence type="ECO:0000313" key="1">
    <source>
        <dbReference type="EMBL" id="ADD43253.1"/>
    </source>
</evidence>
<sequence>MERMATALACAAIDRHLAGVLLFNLDPGRIGALGRWLAALLGSQTRTVLAGAATHDEDLWTRFSLSGSQVSITPGALFDQTVVLVPDLTQLSDAGARAAIATIGADVAHIERDGHQSIQVPKARWLVGCRREGAGELSRHLLDRFALRVDAADVPGELDPPPRSWRDAVERAAHATPLPMSTRVLGYVMELFTAADAGARRPVAVARLARAIARLDGDETVSVRHVDLATEHLGIPRHHRLSVVDDASPLSRNDAAGPAPNRTEEAIQAPEGPVPQYLAAGAGFEAPSAVHTSLVAVPYPEDEPMTRSRLGSVNLDHTSPQWSNVAAHGRPWGTVPAHDLTDLSITASLLEACKLQVMRCPGHHGSAHRLHVTAADLRRHKRTIQPTDLLVLLVDHTCGGANWNLPAALGAHIAWAYEQRAHIRVVELGDADSADELSARQFVVRNALDRRLHRVLSRRPGRATPLAHGIELAGRVLRRFAGSDRSVARDTRFVLVTDGRGNVPLSASLTGQVDFPVARRGVEDSLYAARQIRTLPRTQTIVVCPGSHRTSPVVTELAQVLGADILTGDGDNG</sequence>
<dbReference type="PANTHER" id="PTHR43473">
    <property type="entry name" value="MAGNESIUM-CHELATASE SUBUNIT CHLD, CHLOROPLASTIC"/>
    <property type="match status" value="1"/>
</dbReference>
<dbReference type="eggNOG" id="COG1240">
    <property type="taxonomic scope" value="Bacteria"/>
</dbReference>
<dbReference type="OrthoDB" id="159280at2"/>
<protein>
    <submittedName>
        <fullName evidence="1">Uncharacterized protein</fullName>
    </submittedName>
</protein>
<proteinExistence type="predicted"/>
<dbReference type="PANTHER" id="PTHR43473:SF2">
    <property type="entry name" value="MAGNESIUM-CHELATASE SUBUNIT CHLD, CHLOROPLASTIC"/>
    <property type="match status" value="1"/>
</dbReference>
<dbReference type="eggNOG" id="COG1239">
    <property type="taxonomic scope" value="Bacteria"/>
</dbReference>
<dbReference type="RefSeq" id="WP_013018824.1">
    <property type="nucleotide sequence ID" value="NC_013947.1"/>
</dbReference>
<dbReference type="Proteomes" id="UP000000844">
    <property type="component" value="Chromosome"/>
</dbReference>
<organism evidence="1 2">
    <name type="scientific">Stackebrandtia nassauensis (strain DSM 44728 / CIP 108903 / NRRL B-16338 / NBRC 102104 / LLR-40K-21)</name>
    <dbReference type="NCBI Taxonomy" id="446470"/>
    <lineage>
        <taxon>Bacteria</taxon>
        <taxon>Bacillati</taxon>
        <taxon>Actinomycetota</taxon>
        <taxon>Actinomycetes</taxon>
        <taxon>Glycomycetales</taxon>
        <taxon>Glycomycetaceae</taxon>
        <taxon>Stackebrandtia</taxon>
    </lineage>
</organism>
<keyword evidence="2" id="KW-1185">Reference proteome</keyword>
<evidence type="ECO:0000313" key="2">
    <source>
        <dbReference type="Proteomes" id="UP000000844"/>
    </source>
</evidence>
<dbReference type="EMBL" id="CP001778">
    <property type="protein sequence ID" value="ADD43253.1"/>
    <property type="molecule type" value="Genomic_DNA"/>
</dbReference>